<keyword evidence="7" id="KW-1185">Reference proteome</keyword>
<dbReference type="AlphaFoldDB" id="A0A8T1PIQ3"/>
<dbReference type="InterPro" id="IPR035595">
    <property type="entry name" value="UDP_glycos_trans_CS"/>
</dbReference>
<dbReference type="InterPro" id="IPR002213">
    <property type="entry name" value="UDP_glucos_trans"/>
</dbReference>
<evidence type="ECO:0000256" key="4">
    <source>
        <dbReference type="RuleBase" id="RU362057"/>
    </source>
</evidence>
<proteinExistence type="inferred from homology"/>
<evidence type="ECO:0000313" key="6">
    <source>
        <dbReference type="EMBL" id="KAG6644316.1"/>
    </source>
</evidence>
<dbReference type="FunFam" id="3.40.50.2000:FF:000055">
    <property type="entry name" value="Glycosyltransferase"/>
    <property type="match status" value="1"/>
</dbReference>
<dbReference type="Proteomes" id="UP000811609">
    <property type="component" value="Chromosome 8"/>
</dbReference>
<protein>
    <recommendedName>
        <fullName evidence="4">Glycosyltransferase</fullName>
        <ecNumber evidence="4">2.4.1.-</ecNumber>
    </recommendedName>
</protein>
<accession>A0A8T1PIQ3</accession>
<comment type="caution">
    <text evidence="6">The sequence shown here is derived from an EMBL/GenBank/DDBJ whole genome shotgun (WGS) entry which is preliminary data.</text>
</comment>
<evidence type="ECO:0000256" key="2">
    <source>
        <dbReference type="ARBA" id="ARBA00022679"/>
    </source>
</evidence>
<sequence length="464" mass="51918">MEKPHAVCIPYPAQGHVNPMIKLAKLLHYRGFHISFVNTEFYNKRLLKSRGPNSLDGLPSFRFTTIPDGLPESDAEATQDVPSLCESTKKHCLTPFRNLLRKLNDTTSTNVPPVSCIVSDGSMSFTLDAAAELGVPEVLFWTTSACGFMGYAQYHRLVEEDASFLTDGYLDMVIDWIPGMKGIRFRDLPSFIRTTDPDEIMLNFAMVEAERARKASALIFNTFEPLEQEVLDALSSMFPPIYTVGPLQLLVNQIPGGEYKSTGSNLWKEEYSCLEWLDKKEPNSVVYVNFGSITVMTSKQLIDFAWGLANSNQTFLWIIRPDLVEGDVSILPLEFLAQTKERSLLASWCPQEQVLSHPSVGGFLTQSGWNSTIESLSSGVPMICWPFFAEQQTNCRFSCNEWGVGMEIEGDASREKIESLVRELMLGEKGRELAKEAATSKPNGSSYANLDKMINQVLIRSARE</sequence>
<dbReference type="EMBL" id="CM031816">
    <property type="protein sequence ID" value="KAG6644316.1"/>
    <property type="molecule type" value="Genomic_DNA"/>
</dbReference>
<evidence type="ECO:0000313" key="7">
    <source>
        <dbReference type="Proteomes" id="UP000811609"/>
    </source>
</evidence>
<keyword evidence="2 3" id="KW-0808">Transferase</keyword>
<dbReference type="PANTHER" id="PTHR11926:SF774">
    <property type="entry name" value="UDP-GLYCOSYLTRANSFERASE 85A1-RELATED"/>
    <property type="match status" value="1"/>
</dbReference>
<dbReference type="Pfam" id="PF00201">
    <property type="entry name" value="UDPGT"/>
    <property type="match status" value="1"/>
</dbReference>
<evidence type="ECO:0000259" key="5">
    <source>
        <dbReference type="Pfam" id="PF26168"/>
    </source>
</evidence>
<dbReference type="Pfam" id="PF26168">
    <property type="entry name" value="Glyco_transf_N"/>
    <property type="match status" value="1"/>
</dbReference>
<dbReference type="CDD" id="cd03784">
    <property type="entry name" value="GT1_Gtf-like"/>
    <property type="match status" value="1"/>
</dbReference>
<evidence type="ECO:0000256" key="3">
    <source>
        <dbReference type="RuleBase" id="RU003718"/>
    </source>
</evidence>
<comment type="similarity">
    <text evidence="1 3">Belongs to the UDP-glycosyltransferase family.</text>
</comment>
<gene>
    <name evidence="6" type="ORF">CIPAW_08G046800</name>
</gene>
<dbReference type="FunFam" id="3.40.50.2000:FF:000027">
    <property type="entry name" value="Glycosyltransferase"/>
    <property type="match status" value="1"/>
</dbReference>
<keyword evidence="3" id="KW-0328">Glycosyltransferase</keyword>
<dbReference type="PANTHER" id="PTHR11926">
    <property type="entry name" value="GLUCOSYL/GLUCURONOSYL TRANSFERASES"/>
    <property type="match status" value="1"/>
</dbReference>
<dbReference type="GO" id="GO:0080044">
    <property type="term" value="F:quercetin 7-O-glucosyltransferase activity"/>
    <property type="evidence" value="ECO:0007669"/>
    <property type="project" value="TreeGrafter"/>
</dbReference>
<reference evidence="6" key="1">
    <citation type="submission" date="2020-12" db="EMBL/GenBank/DDBJ databases">
        <title>WGS assembly of Carya illinoinensis cv. Pawnee.</title>
        <authorList>
            <person name="Platts A."/>
            <person name="Shu S."/>
            <person name="Wright S."/>
            <person name="Barry K."/>
            <person name="Edger P."/>
            <person name="Pires J.C."/>
            <person name="Schmutz J."/>
        </authorList>
    </citation>
    <scope>NUCLEOTIDE SEQUENCE</scope>
    <source>
        <tissue evidence="6">Leaf</tissue>
    </source>
</reference>
<organism evidence="6 7">
    <name type="scientific">Carya illinoinensis</name>
    <name type="common">Pecan</name>
    <dbReference type="NCBI Taxonomy" id="32201"/>
    <lineage>
        <taxon>Eukaryota</taxon>
        <taxon>Viridiplantae</taxon>
        <taxon>Streptophyta</taxon>
        <taxon>Embryophyta</taxon>
        <taxon>Tracheophyta</taxon>
        <taxon>Spermatophyta</taxon>
        <taxon>Magnoliopsida</taxon>
        <taxon>eudicotyledons</taxon>
        <taxon>Gunneridae</taxon>
        <taxon>Pentapetalae</taxon>
        <taxon>rosids</taxon>
        <taxon>fabids</taxon>
        <taxon>Fagales</taxon>
        <taxon>Juglandaceae</taxon>
        <taxon>Carya</taxon>
    </lineage>
</organism>
<dbReference type="InterPro" id="IPR058980">
    <property type="entry name" value="Glyco_transf_N"/>
</dbReference>
<name>A0A8T1PIQ3_CARIL</name>
<dbReference type="PROSITE" id="PS00375">
    <property type="entry name" value="UDPGT"/>
    <property type="match status" value="1"/>
</dbReference>
<dbReference type="EC" id="2.4.1.-" evidence="4"/>
<evidence type="ECO:0000256" key="1">
    <source>
        <dbReference type="ARBA" id="ARBA00009995"/>
    </source>
</evidence>
<feature type="domain" description="Glycosyltransferase N-terminal" evidence="5">
    <location>
        <begin position="7"/>
        <end position="138"/>
    </location>
</feature>
<dbReference type="GO" id="GO:0080043">
    <property type="term" value="F:quercetin 3-O-glucosyltransferase activity"/>
    <property type="evidence" value="ECO:0007669"/>
    <property type="project" value="TreeGrafter"/>
</dbReference>